<accession>X0WFP0</accession>
<evidence type="ECO:0000313" key="1">
    <source>
        <dbReference type="EMBL" id="GAG11516.1"/>
    </source>
</evidence>
<proteinExistence type="predicted"/>
<organism evidence="1">
    <name type="scientific">marine sediment metagenome</name>
    <dbReference type="NCBI Taxonomy" id="412755"/>
    <lineage>
        <taxon>unclassified sequences</taxon>
        <taxon>metagenomes</taxon>
        <taxon>ecological metagenomes</taxon>
    </lineage>
</organism>
<feature type="non-terminal residue" evidence="1">
    <location>
        <position position="1"/>
    </location>
</feature>
<dbReference type="EMBL" id="BARS01026075">
    <property type="protein sequence ID" value="GAG11516.1"/>
    <property type="molecule type" value="Genomic_DNA"/>
</dbReference>
<reference evidence="1" key="1">
    <citation type="journal article" date="2014" name="Front. Microbiol.">
        <title>High frequency of phylogenetically diverse reductive dehalogenase-homologous genes in deep subseafloor sedimentary metagenomes.</title>
        <authorList>
            <person name="Kawai M."/>
            <person name="Futagami T."/>
            <person name="Toyoda A."/>
            <person name="Takaki Y."/>
            <person name="Nishi S."/>
            <person name="Hori S."/>
            <person name="Arai W."/>
            <person name="Tsubouchi T."/>
            <person name="Morono Y."/>
            <person name="Uchiyama I."/>
            <person name="Ito T."/>
            <person name="Fujiyama A."/>
            <person name="Inagaki F."/>
            <person name="Takami H."/>
        </authorList>
    </citation>
    <scope>NUCLEOTIDE SEQUENCE</scope>
    <source>
        <strain evidence="1">Expedition CK06-06</strain>
    </source>
</reference>
<feature type="non-terminal residue" evidence="1">
    <location>
        <position position="267"/>
    </location>
</feature>
<sequence>ERLKQLFEKYNVPLWSMNVGDEFIPKELLSEFDRATNEISCLAKEDSFEVRIRLLNALQKVVKLDPKRIKTYRLWDIAVEEKDNIVFESYPELKSLEDEHSLIDLPHNADLNKNGFKYKSHYLIFPEYLSHNFHFIEWFIKNWKAEFPIKICFDYNKLGIPKTRRDLFLAAHWHGPKTIENIKTSFEKCLLTDKRSILHGQAKIDDKTEFLFIKDADKWHLQIEELIPSTTGFKYEEEIEFRGKKLYYHTRYLHAILSTNLDKCYTC</sequence>
<name>X0WFP0_9ZZZZ</name>
<protein>
    <submittedName>
        <fullName evidence="1">Uncharacterized protein</fullName>
    </submittedName>
</protein>
<comment type="caution">
    <text evidence="1">The sequence shown here is derived from an EMBL/GenBank/DDBJ whole genome shotgun (WGS) entry which is preliminary data.</text>
</comment>
<dbReference type="AlphaFoldDB" id="X0WFP0"/>
<gene>
    <name evidence="1" type="ORF">S01H1_41143</name>
</gene>